<name>C1MGU2_MICPC</name>
<dbReference type="RefSeq" id="XP_003054837.1">
    <property type="nucleotide sequence ID" value="XM_003054791.1"/>
</dbReference>
<dbReference type="Pfam" id="PF02037">
    <property type="entry name" value="SAP"/>
    <property type="match status" value="1"/>
</dbReference>
<dbReference type="InterPro" id="IPR036361">
    <property type="entry name" value="SAP_dom_sf"/>
</dbReference>
<organism evidence="4">
    <name type="scientific">Micromonas pusilla (strain CCMP1545)</name>
    <name type="common">Picoplanktonic green alga</name>
    <dbReference type="NCBI Taxonomy" id="564608"/>
    <lineage>
        <taxon>Eukaryota</taxon>
        <taxon>Viridiplantae</taxon>
        <taxon>Chlorophyta</taxon>
        <taxon>Mamiellophyceae</taxon>
        <taxon>Mamiellales</taxon>
        <taxon>Mamiellaceae</taxon>
        <taxon>Micromonas</taxon>
    </lineage>
</organism>
<dbReference type="PANTHER" id="PTHR30336:SF20">
    <property type="entry name" value="DUF218 DOMAIN-CONTAINING PROTEIN"/>
    <property type="match status" value="1"/>
</dbReference>
<dbReference type="KEGG" id="mpp:MICPUCDRAFT_49941"/>
<feature type="region of interest" description="Disordered" evidence="1">
    <location>
        <begin position="38"/>
        <end position="74"/>
    </location>
</feature>
<dbReference type="InterPro" id="IPR003848">
    <property type="entry name" value="DUF218"/>
</dbReference>
<dbReference type="InterPro" id="IPR014729">
    <property type="entry name" value="Rossmann-like_a/b/a_fold"/>
</dbReference>
<dbReference type="PANTHER" id="PTHR30336">
    <property type="entry name" value="INNER MEMBRANE PROTEIN, PROBABLE PERMEASE"/>
    <property type="match status" value="1"/>
</dbReference>
<dbReference type="OrthoDB" id="529184at2759"/>
<dbReference type="InterPro" id="IPR051599">
    <property type="entry name" value="Cell_Envelope_Assoc"/>
</dbReference>
<dbReference type="GO" id="GO:0005886">
    <property type="term" value="C:plasma membrane"/>
    <property type="evidence" value="ECO:0007669"/>
    <property type="project" value="TreeGrafter"/>
</dbReference>
<sequence length="366" mass="40477">MDVAALKVVELRAELKKRGQPTTGRKAELAARLRAHLDAKATTTTTTTTTKAKAKASKAERAPTARPPAPRPKRRALRTWVKVVAPLLVAIALEASHGLLETFVAWQHDYFAVGVDPCSGAEYDVAIVLGHDVMPNGDVSPPLAARVDAGVKLFCEGTAKNLLFSGASGGDPAATISEANAMMNHALRRAKALKCERPTTPAFKVDTRLYTRGSFLLRDSKGNELRMSERHGGCEGQDLDSGCAPFRWVMEESSTSTRENAIYALTECGKRNWTKVAVVTNRFHQWRADGAFHVVRVEISPIASGMENDPWIRTRTIRIPREVESATMFPPLRDGFVARFRELWRAQYNVAREVAAIAKYNLWRWV</sequence>
<dbReference type="AlphaFoldDB" id="C1MGU2"/>
<dbReference type="PROSITE" id="PS50800">
    <property type="entry name" value="SAP"/>
    <property type="match status" value="1"/>
</dbReference>
<dbReference type="Gene3D" id="1.10.720.30">
    <property type="entry name" value="SAP domain"/>
    <property type="match status" value="1"/>
</dbReference>
<dbReference type="GeneID" id="9680764"/>
<dbReference type="Gene3D" id="3.40.50.620">
    <property type="entry name" value="HUPs"/>
    <property type="match status" value="1"/>
</dbReference>
<dbReference type="Proteomes" id="UP000001876">
    <property type="component" value="Unassembled WGS sequence"/>
</dbReference>
<dbReference type="CDD" id="cd06259">
    <property type="entry name" value="YdcF-like"/>
    <property type="match status" value="1"/>
</dbReference>
<accession>C1MGU2</accession>
<dbReference type="InterPro" id="IPR003034">
    <property type="entry name" value="SAP_dom"/>
</dbReference>
<evidence type="ECO:0000256" key="1">
    <source>
        <dbReference type="SAM" id="MobiDB-lite"/>
    </source>
</evidence>
<proteinExistence type="predicted"/>
<evidence type="ECO:0000313" key="3">
    <source>
        <dbReference type="EMBL" id="EEH60089.1"/>
    </source>
</evidence>
<feature type="compositionally biased region" description="Low complexity" evidence="1">
    <location>
        <begin position="40"/>
        <end position="51"/>
    </location>
</feature>
<gene>
    <name evidence="3" type="ORF">MICPUCDRAFT_49941</name>
</gene>
<dbReference type="EMBL" id="GG663735">
    <property type="protein sequence ID" value="EEH60089.1"/>
    <property type="molecule type" value="Genomic_DNA"/>
</dbReference>
<reference evidence="3 4" key="1">
    <citation type="journal article" date="2009" name="Science">
        <title>Green evolution and dynamic adaptations revealed by genomes of the marine picoeukaryotes Micromonas.</title>
        <authorList>
            <person name="Worden A.Z."/>
            <person name="Lee J.H."/>
            <person name="Mock T."/>
            <person name="Rouze P."/>
            <person name="Simmons M.P."/>
            <person name="Aerts A.L."/>
            <person name="Allen A.E."/>
            <person name="Cuvelier M.L."/>
            <person name="Derelle E."/>
            <person name="Everett M.V."/>
            <person name="Foulon E."/>
            <person name="Grimwood J."/>
            <person name="Gundlach H."/>
            <person name="Henrissat B."/>
            <person name="Napoli C."/>
            <person name="McDonald S.M."/>
            <person name="Parker M.S."/>
            <person name="Rombauts S."/>
            <person name="Salamov A."/>
            <person name="Von Dassow P."/>
            <person name="Badger J.H."/>
            <person name="Coutinho P.M."/>
            <person name="Demir E."/>
            <person name="Dubchak I."/>
            <person name="Gentemann C."/>
            <person name="Eikrem W."/>
            <person name="Gready J.E."/>
            <person name="John U."/>
            <person name="Lanier W."/>
            <person name="Lindquist E.A."/>
            <person name="Lucas S."/>
            <person name="Mayer K.F."/>
            <person name="Moreau H."/>
            <person name="Not F."/>
            <person name="Otillar R."/>
            <person name="Panaud O."/>
            <person name="Pangilinan J."/>
            <person name="Paulsen I."/>
            <person name="Piegu B."/>
            <person name="Poliakov A."/>
            <person name="Robbens S."/>
            <person name="Schmutz J."/>
            <person name="Toulza E."/>
            <person name="Wyss T."/>
            <person name="Zelensky A."/>
            <person name="Zhou K."/>
            <person name="Armbrust E.V."/>
            <person name="Bhattacharya D."/>
            <person name="Goodenough U.W."/>
            <person name="Van de Peer Y."/>
            <person name="Grigoriev I.V."/>
        </authorList>
    </citation>
    <scope>NUCLEOTIDE SEQUENCE [LARGE SCALE GENOMIC DNA]</scope>
    <source>
        <strain evidence="3 4">CCMP1545</strain>
    </source>
</reference>
<dbReference type="SUPFAM" id="SSF68906">
    <property type="entry name" value="SAP domain"/>
    <property type="match status" value="1"/>
</dbReference>
<keyword evidence="4" id="KW-1185">Reference proteome</keyword>
<feature type="domain" description="SAP" evidence="2">
    <location>
        <begin position="3"/>
        <end position="37"/>
    </location>
</feature>
<evidence type="ECO:0000259" key="2">
    <source>
        <dbReference type="PROSITE" id="PS50800"/>
    </source>
</evidence>
<evidence type="ECO:0000313" key="4">
    <source>
        <dbReference type="Proteomes" id="UP000001876"/>
    </source>
</evidence>
<dbReference type="SMART" id="SM00513">
    <property type="entry name" value="SAP"/>
    <property type="match status" value="1"/>
</dbReference>
<dbReference type="eggNOG" id="ENOG502SBYK">
    <property type="taxonomic scope" value="Eukaryota"/>
</dbReference>
<protein>
    <submittedName>
        <fullName evidence="3">Predicted protein</fullName>
    </submittedName>
</protein>
<dbReference type="Pfam" id="PF02698">
    <property type="entry name" value="DUF218"/>
    <property type="match status" value="1"/>
</dbReference>